<comment type="caution">
    <text evidence="4">The sequence shown here is derived from an EMBL/GenBank/DDBJ whole genome shotgun (WGS) entry which is preliminary data.</text>
</comment>
<feature type="compositionally biased region" description="Polar residues" evidence="3">
    <location>
        <begin position="290"/>
        <end position="319"/>
    </location>
</feature>
<reference evidence="4 5" key="1">
    <citation type="submission" date="2019-03" db="EMBL/GenBank/DDBJ databases">
        <title>Single cell metagenomics reveals metabolic interactions within the superorganism composed of flagellate Streblomastix strix and complex community of Bacteroidetes bacteria on its surface.</title>
        <authorList>
            <person name="Treitli S.C."/>
            <person name="Kolisko M."/>
            <person name="Husnik F."/>
            <person name="Keeling P."/>
            <person name="Hampl V."/>
        </authorList>
    </citation>
    <scope>NUCLEOTIDE SEQUENCE [LARGE SCALE GENOMIC DNA]</scope>
    <source>
        <strain evidence="4">ST1C</strain>
    </source>
</reference>
<protein>
    <recommendedName>
        <fullName evidence="6">IST1-like protein</fullName>
    </recommendedName>
</protein>
<dbReference type="Pfam" id="PF03398">
    <property type="entry name" value="Ist1"/>
    <property type="match status" value="1"/>
</dbReference>
<sequence>MGWKKSDVLVYLQYSTVRVKQVLTRKAGVIEKLKQQVAQLLQQGKNELARLKVEEVIRAKKEHEGYQVIEIYLELMRVRLDLLDTTKDIPENSIESICGLVFCAGKTEIDYLIQLKDQILKKYGKEIVNRSSQGDEKLVNKRLKEKFSKFAIESQIVEEELKTIAKDNKIYYETPFNLMAQFAESAKVETQQDISPQQQSGFPAVPPSIQPQQQYQFQQVPTQPIYQQVPTQPVYGQVPTQPVYGQVPTQPVQPQYGQVPTQTQFPYVPTQQIQPQVPTQQIYPQVPTQSVQPQFPQVPTQSIQPQFSQVPTQPINPLVQSQTQQSSQQSILTGLQYPPQPQKQHSVIIPKPPINPLLKQQVPPPP</sequence>
<comment type="similarity">
    <text evidence="1">Belongs to the IST1 family.</text>
</comment>
<dbReference type="AlphaFoldDB" id="A0A5J4TSQ6"/>
<feature type="region of interest" description="Disordered" evidence="3">
    <location>
        <begin position="288"/>
        <end position="366"/>
    </location>
</feature>
<evidence type="ECO:0000313" key="4">
    <source>
        <dbReference type="EMBL" id="KAA6361278.1"/>
    </source>
</evidence>
<evidence type="ECO:0000256" key="2">
    <source>
        <dbReference type="SAM" id="Coils"/>
    </source>
</evidence>
<dbReference type="OrthoDB" id="29853at2759"/>
<dbReference type="GO" id="GO:0015031">
    <property type="term" value="P:protein transport"/>
    <property type="evidence" value="ECO:0007669"/>
    <property type="project" value="InterPro"/>
</dbReference>
<feature type="compositionally biased region" description="Low complexity" evidence="3">
    <location>
        <begin position="320"/>
        <end position="330"/>
    </location>
</feature>
<dbReference type="InterPro" id="IPR005061">
    <property type="entry name" value="Ist1"/>
</dbReference>
<organism evidence="4 5">
    <name type="scientific">Streblomastix strix</name>
    <dbReference type="NCBI Taxonomy" id="222440"/>
    <lineage>
        <taxon>Eukaryota</taxon>
        <taxon>Metamonada</taxon>
        <taxon>Preaxostyla</taxon>
        <taxon>Oxymonadida</taxon>
        <taxon>Streblomastigidae</taxon>
        <taxon>Streblomastix</taxon>
    </lineage>
</organism>
<gene>
    <name evidence="4" type="ORF">EZS28_043195</name>
</gene>
<dbReference type="PANTHER" id="PTHR12161:SF5">
    <property type="entry name" value="IST1 HOMOLOG"/>
    <property type="match status" value="1"/>
</dbReference>
<name>A0A5J4TSQ6_9EUKA</name>
<evidence type="ECO:0000256" key="3">
    <source>
        <dbReference type="SAM" id="MobiDB-lite"/>
    </source>
</evidence>
<feature type="coiled-coil region" evidence="2">
    <location>
        <begin position="23"/>
        <end position="54"/>
    </location>
</feature>
<dbReference type="Proteomes" id="UP000324800">
    <property type="component" value="Unassembled WGS sequence"/>
</dbReference>
<accession>A0A5J4TSQ6</accession>
<evidence type="ECO:0008006" key="6">
    <source>
        <dbReference type="Google" id="ProtNLM"/>
    </source>
</evidence>
<keyword evidence="2" id="KW-0175">Coiled coil</keyword>
<dbReference type="Gene3D" id="1.20.1260.60">
    <property type="entry name" value="Vacuolar protein sorting-associated protein Ist1"/>
    <property type="match status" value="1"/>
</dbReference>
<evidence type="ECO:0000313" key="5">
    <source>
        <dbReference type="Proteomes" id="UP000324800"/>
    </source>
</evidence>
<evidence type="ECO:0000256" key="1">
    <source>
        <dbReference type="ARBA" id="ARBA00005536"/>
    </source>
</evidence>
<dbReference type="EMBL" id="SNRW01025771">
    <property type="protein sequence ID" value="KAA6361278.1"/>
    <property type="molecule type" value="Genomic_DNA"/>
</dbReference>
<feature type="non-terminal residue" evidence="4">
    <location>
        <position position="366"/>
    </location>
</feature>
<dbReference type="InterPro" id="IPR042277">
    <property type="entry name" value="IST1-like"/>
</dbReference>
<proteinExistence type="inferred from homology"/>
<dbReference type="PANTHER" id="PTHR12161">
    <property type="entry name" value="IST1 FAMILY MEMBER"/>
    <property type="match status" value="1"/>
</dbReference>